<feature type="region of interest" description="Disordered" evidence="1">
    <location>
        <begin position="358"/>
        <end position="377"/>
    </location>
</feature>
<name>A0A1M6ILB0_9BURK</name>
<reference evidence="3 4" key="1">
    <citation type="submission" date="2016-11" db="EMBL/GenBank/DDBJ databases">
        <authorList>
            <person name="Jaros S."/>
            <person name="Januszkiewicz K."/>
            <person name="Wedrychowicz H."/>
        </authorList>
    </citation>
    <scope>NUCLEOTIDE SEQUENCE [LARGE SCALE GENOMIC DNA]</scope>
    <source>
        <strain evidence="3 4">LMG 20594</strain>
    </source>
</reference>
<evidence type="ECO:0000256" key="1">
    <source>
        <dbReference type="SAM" id="MobiDB-lite"/>
    </source>
</evidence>
<dbReference type="EMBL" id="FRAB01000001">
    <property type="protein sequence ID" value="SHJ35218.1"/>
    <property type="molecule type" value="Genomic_DNA"/>
</dbReference>
<organism evidence="3 4">
    <name type="scientific">Paraburkholderia terricola</name>
    <dbReference type="NCBI Taxonomy" id="169427"/>
    <lineage>
        <taxon>Bacteria</taxon>
        <taxon>Pseudomonadati</taxon>
        <taxon>Pseudomonadota</taxon>
        <taxon>Betaproteobacteria</taxon>
        <taxon>Burkholderiales</taxon>
        <taxon>Burkholderiaceae</taxon>
        <taxon>Paraburkholderia</taxon>
    </lineage>
</organism>
<feature type="region of interest" description="Disordered" evidence="1">
    <location>
        <begin position="77"/>
        <end position="106"/>
    </location>
</feature>
<keyword evidence="2" id="KW-0812">Transmembrane</keyword>
<feature type="transmembrane region" description="Helical" evidence="2">
    <location>
        <begin position="232"/>
        <end position="251"/>
    </location>
</feature>
<feature type="compositionally biased region" description="Low complexity" evidence="1">
    <location>
        <begin position="82"/>
        <end position="93"/>
    </location>
</feature>
<protein>
    <submittedName>
        <fullName evidence="3">Uncharacterized protein</fullName>
    </submittedName>
</protein>
<evidence type="ECO:0000313" key="4">
    <source>
        <dbReference type="Proteomes" id="UP000184395"/>
    </source>
</evidence>
<feature type="compositionally biased region" description="Polar residues" evidence="1">
    <location>
        <begin position="94"/>
        <end position="106"/>
    </location>
</feature>
<proteinExistence type="predicted"/>
<keyword evidence="2" id="KW-0472">Membrane</keyword>
<dbReference type="Proteomes" id="UP000184395">
    <property type="component" value="Unassembled WGS sequence"/>
</dbReference>
<keyword evidence="2" id="KW-1133">Transmembrane helix</keyword>
<feature type="transmembrane region" description="Helical" evidence="2">
    <location>
        <begin position="151"/>
        <end position="172"/>
    </location>
</feature>
<dbReference type="AlphaFoldDB" id="A0A1M6ILB0"/>
<accession>A0A1M6ILB0</accession>
<gene>
    <name evidence="3" type="ORF">SAMN05192548_100175</name>
</gene>
<sequence>MDIYRFAKRLRFHDASRASQCHASYDGASPGALLAQLRDECEAMARYALHHGLPVAPETIALLSALIDGMPSDTRPAVLSGASSSTAPSTAPSNETANATPRHSTSAQHALASIHRKLAALIAPATPQAVTLLDEQHRLARPLAWLGPVPLIRLLTVAAISFLIAVIATGLSPEVSADNVERGFLDSHGTQLLWNALFLLFCAGLGASFATLFQAHRYIAASTYDPKYDASYGARLILGVIAGLILVELLPPRLFDQGGMHSFGKPALAMLGGFSATAVHRLLQRLVDTLDTLVRGDRSADVDAALHTRRAQAASERTQWQSELAASLLDLQQSFDKPDSADTARRRLAELTRAMLAGDPFSPSFRPSSTTFSNDTE</sequence>
<evidence type="ECO:0000313" key="3">
    <source>
        <dbReference type="EMBL" id="SHJ35218.1"/>
    </source>
</evidence>
<feature type="transmembrane region" description="Helical" evidence="2">
    <location>
        <begin position="192"/>
        <end position="212"/>
    </location>
</feature>
<evidence type="ECO:0000256" key="2">
    <source>
        <dbReference type="SAM" id="Phobius"/>
    </source>
</evidence>